<dbReference type="Proteomes" id="UP001163321">
    <property type="component" value="Chromosome 10"/>
</dbReference>
<name>A0ACC0WNU8_9STRA</name>
<keyword evidence="2" id="KW-1185">Reference proteome</keyword>
<protein>
    <submittedName>
        <fullName evidence="1">Uncharacterized protein</fullName>
    </submittedName>
</protein>
<accession>A0ACC0WNU8</accession>
<evidence type="ECO:0000313" key="1">
    <source>
        <dbReference type="EMBL" id="KAI9920544.1"/>
    </source>
</evidence>
<reference evidence="1 2" key="1">
    <citation type="journal article" date="2022" name="bioRxiv">
        <title>The genome of the oomycete Peronosclerospora sorghi, a cosmopolitan pathogen of maize and sorghum, is inflated with dispersed pseudogenes.</title>
        <authorList>
            <person name="Fletcher K."/>
            <person name="Martin F."/>
            <person name="Isakeit T."/>
            <person name="Cavanaugh K."/>
            <person name="Magill C."/>
            <person name="Michelmore R."/>
        </authorList>
    </citation>
    <scope>NUCLEOTIDE SEQUENCE [LARGE SCALE GENOMIC DNA]</scope>
    <source>
        <strain evidence="1">P6</strain>
    </source>
</reference>
<evidence type="ECO:0000313" key="2">
    <source>
        <dbReference type="Proteomes" id="UP001163321"/>
    </source>
</evidence>
<dbReference type="EMBL" id="CM047589">
    <property type="protein sequence ID" value="KAI9920544.1"/>
    <property type="molecule type" value="Genomic_DNA"/>
</dbReference>
<comment type="caution">
    <text evidence="1">The sequence shown here is derived from an EMBL/GenBank/DDBJ whole genome shotgun (WGS) entry which is preliminary data.</text>
</comment>
<proteinExistence type="predicted"/>
<organism evidence="1 2">
    <name type="scientific">Peronosclerospora sorghi</name>
    <dbReference type="NCBI Taxonomy" id="230839"/>
    <lineage>
        <taxon>Eukaryota</taxon>
        <taxon>Sar</taxon>
        <taxon>Stramenopiles</taxon>
        <taxon>Oomycota</taxon>
        <taxon>Peronosporomycetes</taxon>
        <taxon>Peronosporales</taxon>
        <taxon>Peronosporaceae</taxon>
        <taxon>Peronosclerospora</taxon>
    </lineage>
</organism>
<gene>
    <name evidence="1" type="ORF">PsorP6_015694</name>
</gene>
<sequence length="81" mass="9015">MSSTLNVDSQNCIRSLQLKLPLAKKFFSLQTASAVADLSPSAVEAHLAAHGLTSKQMYDHIFELEETLQADRNERDKYSCT</sequence>